<dbReference type="Pfam" id="PF00571">
    <property type="entry name" value="CBS"/>
    <property type="match status" value="1"/>
</dbReference>
<proteinExistence type="predicted"/>
<dbReference type="PROSITE" id="PS50887">
    <property type="entry name" value="GGDEF"/>
    <property type="match status" value="1"/>
</dbReference>
<dbReference type="Pfam" id="PF00990">
    <property type="entry name" value="GGDEF"/>
    <property type="match status" value="1"/>
</dbReference>
<dbReference type="SUPFAM" id="SSF141868">
    <property type="entry name" value="EAL domain-like"/>
    <property type="match status" value="1"/>
</dbReference>
<dbReference type="Proteomes" id="UP000537130">
    <property type="component" value="Unassembled WGS sequence"/>
</dbReference>
<dbReference type="InterPro" id="IPR029787">
    <property type="entry name" value="Nucleotide_cyclase"/>
</dbReference>
<dbReference type="InterPro" id="IPR046342">
    <property type="entry name" value="CBS_dom_sf"/>
</dbReference>
<feature type="domain" description="EAL" evidence="2">
    <location>
        <begin position="3"/>
        <end position="252"/>
    </location>
</feature>
<dbReference type="PANTHER" id="PTHR33121:SF76">
    <property type="entry name" value="SIGNALING PROTEIN"/>
    <property type="match status" value="1"/>
</dbReference>
<dbReference type="PANTHER" id="PTHR33121">
    <property type="entry name" value="CYCLIC DI-GMP PHOSPHODIESTERASE PDEF"/>
    <property type="match status" value="1"/>
</dbReference>
<name>A0A7W4W8C9_9GAMM</name>
<dbReference type="AlphaFoldDB" id="A0A7W4W8C9"/>
<dbReference type="CDD" id="cd01949">
    <property type="entry name" value="GGDEF"/>
    <property type="match status" value="1"/>
</dbReference>
<evidence type="ECO:0000259" key="3">
    <source>
        <dbReference type="PROSITE" id="PS50887"/>
    </source>
</evidence>
<dbReference type="SUPFAM" id="SSF55073">
    <property type="entry name" value="Nucleotide cyclase"/>
    <property type="match status" value="1"/>
</dbReference>
<dbReference type="InterPro" id="IPR050706">
    <property type="entry name" value="Cyclic-di-GMP_PDE-like"/>
</dbReference>
<sequence length="588" mass="65368">MLDHDSQKDILDILRNRRLSSVFQPIVDMRSRDFLAVEALTRGPQGSPLHSPAVLFPTAESVGLIRELELSALEGAAMAFRKLNLKAKLFVNISPMSLVSANAVTIARNILARTGLSATNVVLELSEQYQTEDYSALTKSLAAFKQEGFGIAVDDLGAGYAGLKTWSQLHPDFVKIDRHFISGIDEDPIKREFVRSIMTMAQEIKSRVIAEGVETFEEAQVLRELGVRYTQGYLFGRPNAHPRISDNVNRVADRPAMRDRALANRKVIGALAQDFPSIDVHTRLEDVVRLFKTHSSISSLPVLLHHTPTGIISRQQVLEIFSERFGPELHGRKPVAQFMNDQPIVVEFDTPLEDVSYLLTEDVQQDLIQDLIIAQQGRYRGIAKTSALLRAITDQQISSARHANPLTQLPGNVPINERAQSLINEQNEFWVAYCDLNDFKAFNDVYGYALGDKAILLLANLLSEAIDSDIDFVGHIGGDDFILLMRSENTPDLCATICDTFSNQIRQLYDPVALGKKGIWSQDRQGQRSFFPLMSLSIGLVKPELTAGLRADDISTLASMAKKEAKRMPNGGVFISDTRHPGYWRAAG</sequence>
<comment type="caution">
    <text evidence="5">The sequence shown here is derived from an EMBL/GenBank/DDBJ whole genome shotgun (WGS) entry which is preliminary data.</text>
</comment>
<dbReference type="Gene3D" id="3.10.580.10">
    <property type="entry name" value="CBS-domain"/>
    <property type="match status" value="1"/>
</dbReference>
<reference evidence="5 6" key="1">
    <citation type="submission" date="2020-08" db="EMBL/GenBank/DDBJ databases">
        <title>Genomic Encyclopedia of Type Strains, Phase III (KMG-III): the genomes of soil and plant-associated and newly described type strains.</title>
        <authorList>
            <person name="Whitman W."/>
        </authorList>
    </citation>
    <scope>NUCLEOTIDE SEQUENCE [LARGE SCALE GENOMIC DNA]</scope>
    <source>
        <strain evidence="5 6">CECT 8654</strain>
    </source>
</reference>
<dbReference type="PROSITE" id="PS51371">
    <property type="entry name" value="CBS"/>
    <property type="match status" value="1"/>
</dbReference>
<dbReference type="SMART" id="SM00267">
    <property type="entry name" value="GGDEF"/>
    <property type="match status" value="1"/>
</dbReference>
<dbReference type="InterPro" id="IPR001633">
    <property type="entry name" value="EAL_dom"/>
</dbReference>
<dbReference type="Gene3D" id="3.20.20.450">
    <property type="entry name" value="EAL domain"/>
    <property type="match status" value="1"/>
</dbReference>
<dbReference type="GO" id="GO:0071111">
    <property type="term" value="F:cyclic-guanylate-specific phosphodiesterase activity"/>
    <property type="evidence" value="ECO:0007669"/>
    <property type="project" value="InterPro"/>
</dbReference>
<dbReference type="CDD" id="cd01948">
    <property type="entry name" value="EAL"/>
    <property type="match status" value="1"/>
</dbReference>
<dbReference type="Pfam" id="PF00563">
    <property type="entry name" value="EAL"/>
    <property type="match status" value="1"/>
</dbReference>
<keyword evidence="1" id="KW-0129">CBS domain</keyword>
<dbReference type="Gene3D" id="3.30.70.270">
    <property type="match status" value="1"/>
</dbReference>
<evidence type="ECO:0000259" key="4">
    <source>
        <dbReference type="PROSITE" id="PS51371"/>
    </source>
</evidence>
<evidence type="ECO:0000256" key="1">
    <source>
        <dbReference type="PROSITE-ProRule" id="PRU00703"/>
    </source>
</evidence>
<accession>A0A7W4W8C9</accession>
<dbReference type="SUPFAM" id="SSF54631">
    <property type="entry name" value="CBS-domain pair"/>
    <property type="match status" value="1"/>
</dbReference>
<feature type="domain" description="CBS" evidence="4">
    <location>
        <begin position="271"/>
        <end position="328"/>
    </location>
</feature>
<dbReference type="RefSeq" id="WP_183411515.1">
    <property type="nucleotide sequence ID" value="NZ_JACHWY010000003.1"/>
</dbReference>
<dbReference type="InterPro" id="IPR000644">
    <property type="entry name" value="CBS_dom"/>
</dbReference>
<dbReference type="PROSITE" id="PS50883">
    <property type="entry name" value="EAL"/>
    <property type="match status" value="1"/>
</dbReference>
<keyword evidence="6" id="KW-1185">Reference proteome</keyword>
<dbReference type="InterPro" id="IPR000160">
    <property type="entry name" value="GGDEF_dom"/>
</dbReference>
<dbReference type="NCBIfam" id="TIGR00254">
    <property type="entry name" value="GGDEF"/>
    <property type="match status" value="1"/>
</dbReference>
<dbReference type="SMART" id="SM00052">
    <property type="entry name" value="EAL"/>
    <property type="match status" value="1"/>
</dbReference>
<dbReference type="InterPro" id="IPR035919">
    <property type="entry name" value="EAL_sf"/>
</dbReference>
<evidence type="ECO:0000313" key="5">
    <source>
        <dbReference type="EMBL" id="MBB3048749.1"/>
    </source>
</evidence>
<evidence type="ECO:0000259" key="2">
    <source>
        <dbReference type="PROSITE" id="PS50883"/>
    </source>
</evidence>
<evidence type="ECO:0000313" key="6">
    <source>
        <dbReference type="Proteomes" id="UP000537130"/>
    </source>
</evidence>
<protein>
    <submittedName>
        <fullName evidence="5">EAL domain-containing protein (Putative c-di-GMP-specific phosphodiesterase class I)/GGDEF domain-containing protein/CBS domain-containing protein</fullName>
    </submittedName>
</protein>
<dbReference type="InterPro" id="IPR043128">
    <property type="entry name" value="Rev_trsase/Diguanyl_cyclase"/>
</dbReference>
<organism evidence="5 6">
    <name type="scientific">Litorivivens lipolytica</name>
    <dbReference type="NCBI Taxonomy" id="1524264"/>
    <lineage>
        <taxon>Bacteria</taxon>
        <taxon>Pseudomonadati</taxon>
        <taxon>Pseudomonadota</taxon>
        <taxon>Gammaproteobacteria</taxon>
        <taxon>Litorivivens</taxon>
    </lineage>
</organism>
<gene>
    <name evidence="5" type="ORF">FHR99_003023</name>
</gene>
<dbReference type="EMBL" id="JACHWY010000003">
    <property type="protein sequence ID" value="MBB3048749.1"/>
    <property type="molecule type" value="Genomic_DNA"/>
</dbReference>
<feature type="domain" description="GGDEF" evidence="3">
    <location>
        <begin position="427"/>
        <end position="578"/>
    </location>
</feature>